<dbReference type="SUPFAM" id="SSF55060">
    <property type="entry name" value="GHMP Kinase, C-terminal domain"/>
    <property type="match status" value="1"/>
</dbReference>
<organism evidence="8 9">
    <name type="scientific">Mesoterricola sediminis</name>
    <dbReference type="NCBI Taxonomy" id="2927980"/>
    <lineage>
        <taxon>Bacteria</taxon>
        <taxon>Pseudomonadati</taxon>
        <taxon>Acidobacteriota</taxon>
        <taxon>Holophagae</taxon>
        <taxon>Holophagales</taxon>
        <taxon>Holophagaceae</taxon>
        <taxon>Mesoterricola</taxon>
    </lineage>
</organism>
<dbReference type="AlphaFoldDB" id="A0AA48GTD0"/>
<feature type="domain" description="GHMP kinase C-terminal" evidence="7">
    <location>
        <begin position="241"/>
        <end position="321"/>
    </location>
</feature>
<dbReference type="GO" id="GO:0042352">
    <property type="term" value="P:GDP-L-fucose salvage"/>
    <property type="evidence" value="ECO:0007669"/>
    <property type="project" value="TreeGrafter"/>
</dbReference>
<evidence type="ECO:0000256" key="2">
    <source>
        <dbReference type="ARBA" id="ARBA00022741"/>
    </source>
</evidence>
<evidence type="ECO:0000259" key="6">
    <source>
        <dbReference type="Pfam" id="PF00288"/>
    </source>
</evidence>
<evidence type="ECO:0000256" key="1">
    <source>
        <dbReference type="ARBA" id="ARBA00022679"/>
    </source>
</evidence>
<keyword evidence="9" id="KW-1185">Reference proteome</keyword>
<keyword evidence="3" id="KW-0418">Kinase</keyword>
<reference evidence="8" key="1">
    <citation type="journal article" date="2023" name="Int. J. Syst. Evol. Microbiol.">
        <title>Mesoterricola silvestris gen. nov., sp. nov., Mesoterricola sediminis sp. nov., Geothrix oryzae sp. nov., Geothrix edaphica sp. nov., Geothrix rubra sp. nov., and Geothrix limicola sp. nov., six novel members of Acidobacteriota isolated from soils.</title>
        <authorList>
            <person name="Itoh H."/>
            <person name="Sugisawa Y."/>
            <person name="Mise K."/>
            <person name="Xu Z."/>
            <person name="Kuniyasu M."/>
            <person name="Ushijima N."/>
            <person name="Kawano K."/>
            <person name="Kobayashi E."/>
            <person name="Shiratori Y."/>
            <person name="Masuda Y."/>
            <person name="Senoo K."/>
        </authorList>
    </citation>
    <scope>NUCLEOTIDE SEQUENCE</scope>
    <source>
        <strain evidence="8">W786</strain>
    </source>
</reference>
<dbReference type="InterPro" id="IPR052203">
    <property type="entry name" value="GHMP_Kinase-Related"/>
</dbReference>
<comment type="similarity">
    <text evidence="5">Belongs to the GHMP kinase family.</text>
</comment>
<accession>A0AA48GTD0</accession>
<dbReference type="PANTHER" id="PTHR32463:SF0">
    <property type="entry name" value="L-FUCOSE KINASE"/>
    <property type="match status" value="1"/>
</dbReference>
<dbReference type="PANTHER" id="PTHR32463">
    <property type="entry name" value="L-FUCOSE KINASE"/>
    <property type="match status" value="1"/>
</dbReference>
<dbReference type="Gene3D" id="3.30.230.120">
    <property type="match status" value="1"/>
</dbReference>
<dbReference type="EMBL" id="AP027081">
    <property type="protein sequence ID" value="BDU75295.1"/>
    <property type="molecule type" value="Genomic_DNA"/>
</dbReference>
<evidence type="ECO:0000256" key="4">
    <source>
        <dbReference type="ARBA" id="ARBA00022840"/>
    </source>
</evidence>
<keyword evidence="2" id="KW-0547">Nucleotide-binding</keyword>
<dbReference type="RefSeq" id="WP_243330198.1">
    <property type="nucleotide sequence ID" value="NZ_AP027081.1"/>
</dbReference>
<dbReference type="InterPro" id="IPR006204">
    <property type="entry name" value="GHMP_kinase_N_dom"/>
</dbReference>
<feature type="domain" description="GHMP kinase N-terminal" evidence="6">
    <location>
        <begin position="79"/>
        <end position="167"/>
    </location>
</feature>
<proteinExistence type="inferred from homology"/>
<dbReference type="Pfam" id="PF08544">
    <property type="entry name" value="GHMP_kinases_C"/>
    <property type="match status" value="1"/>
</dbReference>
<dbReference type="PRINTS" id="PR00960">
    <property type="entry name" value="LMBPPROTEIN"/>
</dbReference>
<evidence type="ECO:0000256" key="3">
    <source>
        <dbReference type="ARBA" id="ARBA00022777"/>
    </source>
</evidence>
<dbReference type="KEGG" id="msea:METESE_02530"/>
<protein>
    <submittedName>
        <fullName evidence="8">Dehydrogenase</fullName>
    </submittedName>
</protein>
<dbReference type="InterPro" id="IPR020568">
    <property type="entry name" value="Ribosomal_Su5_D2-typ_SF"/>
</dbReference>
<gene>
    <name evidence="8" type="ORF">METESE_02530</name>
</gene>
<evidence type="ECO:0000313" key="8">
    <source>
        <dbReference type="EMBL" id="BDU75295.1"/>
    </source>
</evidence>
<evidence type="ECO:0000256" key="5">
    <source>
        <dbReference type="ARBA" id="ARBA00038121"/>
    </source>
</evidence>
<dbReference type="Pfam" id="PF00288">
    <property type="entry name" value="GHMP_kinases_N"/>
    <property type="match status" value="1"/>
</dbReference>
<keyword evidence="4" id="KW-0067">ATP-binding</keyword>
<dbReference type="GO" id="GO:0050201">
    <property type="term" value="F:fucokinase activity"/>
    <property type="evidence" value="ECO:0007669"/>
    <property type="project" value="TreeGrafter"/>
</dbReference>
<name>A0AA48GTD0_9BACT</name>
<sequence>MFIRSKAPLRLGFAGGGTDVSPFSDTYGGTVLNATINLFAHVTIEPLPGNQATFRSIDHGSFGTHPLMLEGNPPPGCSLAEGVYRRFLKDFGAPPSGFNLTTFVDAPAGSGLGTSSTLTVALVAAFADFFGVALGEYDIAQLAFQIERIDLALAGGKQDQYAAAFGGFNFMEFGPGQNVVVNPLRLKKEIISELESSLVLYFTGMSRASARIIEAQSRNVSSDQHKGLEAMIQLKEQSTRMKEAVLKGQLGTFGEILNYGWKLKKETAAEVTSPVIDEIFRAAEDAGSTGGKISGAGGGGFIMFFCPGVNRYPVIDALGKFGGEFRRFQFVKHGVITWRTH</sequence>
<dbReference type="InterPro" id="IPR014606">
    <property type="entry name" value="Heptose_7-P_kinase"/>
</dbReference>
<dbReference type="InterPro" id="IPR001174">
    <property type="entry name" value="HddA/FKP"/>
</dbReference>
<evidence type="ECO:0000259" key="7">
    <source>
        <dbReference type="Pfam" id="PF08544"/>
    </source>
</evidence>
<dbReference type="InterPro" id="IPR013750">
    <property type="entry name" value="GHMP_kinase_C_dom"/>
</dbReference>
<dbReference type="SUPFAM" id="SSF54211">
    <property type="entry name" value="Ribosomal protein S5 domain 2-like"/>
    <property type="match status" value="1"/>
</dbReference>
<dbReference type="InterPro" id="IPR036554">
    <property type="entry name" value="GHMP_kinase_C_sf"/>
</dbReference>
<dbReference type="GO" id="GO:0005524">
    <property type="term" value="F:ATP binding"/>
    <property type="evidence" value="ECO:0007669"/>
    <property type="project" value="UniProtKB-KW"/>
</dbReference>
<dbReference type="PIRSF" id="PIRSF036406">
    <property type="entry name" value="Hept_kin"/>
    <property type="match status" value="1"/>
</dbReference>
<keyword evidence="1" id="KW-0808">Transferase</keyword>
<evidence type="ECO:0000313" key="9">
    <source>
        <dbReference type="Proteomes" id="UP001228113"/>
    </source>
</evidence>
<dbReference type="Proteomes" id="UP001228113">
    <property type="component" value="Chromosome"/>
</dbReference>